<dbReference type="InParanoid" id="A0A7X0JRZ5"/>
<dbReference type="SMART" id="SM00304">
    <property type="entry name" value="HAMP"/>
    <property type="match status" value="2"/>
</dbReference>
<keyword evidence="2 8" id="KW-0812">Transmembrane</keyword>
<dbReference type="Proteomes" id="UP000528457">
    <property type="component" value="Unassembled WGS sequence"/>
</dbReference>
<evidence type="ECO:0000313" key="12">
    <source>
        <dbReference type="Proteomes" id="UP000528457"/>
    </source>
</evidence>
<evidence type="ECO:0000256" key="5">
    <source>
        <dbReference type="ARBA" id="ARBA00023224"/>
    </source>
</evidence>
<dbReference type="InterPro" id="IPR003660">
    <property type="entry name" value="HAMP_dom"/>
</dbReference>
<keyword evidence="4 8" id="KW-0472">Membrane</keyword>
<dbReference type="PRINTS" id="PR00260">
    <property type="entry name" value="CHEMTRNSDUCR"/>
</dbReference>
<dbReference type="EMBL" id="JACHHT010000001">
    <property type="protein sequence ID" value="MBB6521202.1"/>
    <property type="molecule type" value="Genomic_DNA"/>
</dbReference>
<dbReference type="InterPro" id="IPR004089">
    <property type="entry name" value="MCPsignal_dom"/>
</dbReference>
<dbReference type="PANTHER" id="PTHR32089">
    <property type="entry name" value="METHYL-ACCEPTING CHEMOTAXIS PROTEIN MCPB"/>
    <property type="match status" value="1"/>
</dbReference>
<dbReference type="Pfam" id="PF17152">
    <property type="entry name" value="CHASE8"/>
    <property type="match status" value="1"/>
</dbReference>
<dbReference type="CDD" id="cd11386">
    <property type="entry name" value="MCP_signal"/>
    <property type="match status" value="1"/>
</dbReference>
<evidence type="ECO:0000256" key="2">
    <source>
        <dbReference type="ARBA" id="ARBA00022692"/>
    </source>
</evidence>
<dbReference type="FunCoup" id="A0A7X0JRZ5">
    <property type="interactions" value="243"/>
</dbReference>
<dbReference type="RefSeq" id="WP_166849169.1">
    <property type="nucleotide sequence ID" value="NZ_JAAONY010000001.1"/>
</dbReference>
<keyword evidence="3 8" id="KW-1133">Transmembrane helix</keyword>
<keyword evidence="12" id="KW-1185">Reference proteome</keyword>
<feature type="domain" description="HAMP" evidence="10">
    <location>
        <begin position="185"/>
        <end position="239"/>
    </location>
</feature>
<dbReference type="InterPro" id="IPR004090">
    <property type="entry name" value="Chemotax_Me-accpt_rcpt"/>
</dbReference>
<evidence type="ECO:0000256" key="6">
    <source>
        <dbReference type="ARBA" id="ARBA00029447"/>
    </source>
</evidence>
<evidence type="ECO:0000256" key="1">
    <source>
        <dbReference type="ARBA" id="ARBA00004141"/>
    </source>
</evidence>
<dbReference type="GO" id="GO:0006935">
    <property type="term" value="P:chemotaxis"/>
    <property type="evidence" value="ECO:0007669"/>
    <property type="project" value="InterPro"/>
</dbReference>
<dbReference type="InterPro" id="IPR033417">
    <property type="entry name" value="CHASE8"/>
</dbReference>
<dbReference type="GO" id="GO:0004888">
    <property type="term" value="F:transmembrane signaling receptor activity"/>
    <property type="evidence" value="ECO:0007669"/>
    <property type="project" value="InterPro"/>
</dbReference>
<feature type="domain" description="Methyl-accepting transducer" evidence="9">
    <location>
        <begin position="244"/>
        <end position="480"/>
    </location>
</feature>
<gene>
    <name evidence="11" type="ORF">HNR48_001480</name>
</gene>
<protein>
    <submittedName>
        <fullName evidence="11">Methyl-accepting chemotaxis protein</fullName>
    </submittedName>
</protein>
<dbReference type="GO" id="GO:0016020">
    <property type="term" value="C:membrane"/>
    <property type="evidence" value="ECO:0007669"/>
    <property type="project" value="UniProtKB-SubCell"/>
</dbReference>
<accession>A0A7X0JRZ5</accession>
<name>A0A7X0JRZ5_9GAMM</name>
<dbReference type="CDD" id="cd06225">
    <property type="entry name" value="HAMP"/>
    <property type="match status" value="1"/>
</dbReference>
<evidence type="ECO:0000256" key="8">
    <source>
        <dbReference type="SAM" id="Phobius"/>
    </source>
</evidence>
<evidence type="ECO:0000256" key="7">
    <source>
        <dbReference type="PROSITE-ProRule" id="PRU00284"/>
    </source>
</evidence>
<evidence type="ECO:0000256" key="3">
    <source>
        <dbReference type="ARBA" id="ARBA00022989"/>
    </source>
</evidence>
<feature type="transmembrane region" description="Helical" evidence="8">
    <location>
        <begin position="165"/>
        <end position="183"/>
    </location>
</feature>
<dbReference type="Pfam" id="PF00672">
    <property type="entry name" value="HAMP"/>
    <property type="match status" value="1"/>
</dbReference>
<evidence type="ECO:0000256" key="4">
    <source>
        <dbReference type="ARBA" id="ARBA00023136"/>
    </source>
</evidence>
<evidence type="ECO:0000313" key="11">
    <source>
        <dbReference type="EMBL" id="MBB6521202.1"/>
    </source>
</evidence>
<organism evidence="11 12">
    <name type="scientific">Pseudoteredinibacter isoporae</name>
    <dbReference type="NCBI Taxonomy" id="570281"/>
    <lineage>
        <taxon>Bacteria</taxon>
        <taxon>Pseudomonadati</taxon>
        <taxon>Pseudomonadota</taxon>
        <taxon>Gammaproteobacteria</taxon>
        <taxon>Cellvibrionales</taxon>
        <taxon>Cellvibrionaceae</taxon>
        <taxon>Pseudoteredinibacter</taxon>
    </lineage>
</organism>
<dbReference type="PROSITE" id="PS50885">
    <property type="entry name" value="HAMP"/>
    <property type="match status" value="1"/>
</dbReference>
<comment type="subcellular location">
    <subcellularLocation>
        <location evidence="1">Membrane</location>
        <topology evidence="1">Multi-pass membrane protein</topology>
    </subcellularLocation>
</comment>
<sequence>MKSLSLKWKVLLGVTLTSMAAVIIVSAVSVVTQVAHIEEELERFAETIEMVVGGSTAGALAFDDKATTRDILSNLSKSDRINSSVIYGGDGMPFAWFEKGKGTKATSIPSGAPSTLNSSFVDHDTVHEFRMSSPINADGEKLGYIYIAVSRDEVSMAKDEAVQSAGLSVLFISVLAAVVSLFISRAIVRPVIGVSDALRDMAEGNGDLTLRLPDDGRDEIGTLCSNFNTFIERLHGTISGFSNNAMELDRHAVEVSQLAQETEKGVAGQQTDINQVVEAVREMSSVVDEVARNVTDAAENAHSADQESCSGREVVGNTKSQIERLAQDIHGAAEVIDQLRQGTEDIGTVLDVIRGIAEQTNLLALNAAIEAARAGEQGRGFAVVADEVRTLASRTQSSTEEIQDMIERLQGGAREAVQRMEQGRKQAAEAVKHSEAASESLVAITDGVASIRAKTDQIASATEEQGAANNEIERNMENIAVVSRQASSGSAAISASILELADMAATMKSTLGQFKI</sequence>
<dbReference type="GO" id="GO:0007165">
    <property type="term" value="P:signal transduction"/>
    <property type="evidence" value="ECO:0007669"/>
    <property type="project" value="UniProtKB-KW"/>
</dbReference>
<proteinExistence type="inferred from homology"/>
<dbReference type="SUPFAM" id="SSF58104">
    <property type="entry name" value="Methyl-accepting chemotaxis protein (MCP) signaling domain"/>
    <property type="match status" value="1"/>
</dbReference>
<dbReference type="Gene3D" id="1.10.287.950">
    <property type="entry name" value="Methyl-accepting chemotaxis protein"/>
    <property type="match status" value="1"/>
</dbReference>
<comment type="similarity">
    <text evidence="6">Belongs to the methyl-accepting chemotaxis (MCP) protein family.</text>
</comment>
<evidence type="ECO:0000259" key="10">
    <source>
        <dbReference type="PROSITE" id="PS50885"/>
    </source>
</evidence>
<evidence type="ECO:0000259" key="9">
    <source>
        <dbReference type="PROSITE" id="PS50111"/>
    </source>
</evidence>
<dbReference type="PANTHER" id="PTHR32089:SF119">
    <property type="entry name" value="METHYL-ACCEPTING CHEMOTAXIS PROTEIN CTPL"/>
    <property type="match status" value="1"/>
</dbReference>
<dbReference type="AlphaFoldDB" id="A0A7X0JRZ5"/>
<dbReference type="Pfam" id="PF00015">
    <property type="entry name" value="MCPsignal"/>
    <property type="match status" value="1"/>
</dbReference>
<dbReference type="SMART" id="SM00283">
    <property type="entry name" value="MA"/>
    <property type="match status" value="1"/>
</dbReference>
<dbReference type="FunFam" id="1.10.287.950:FF:000001">
    <property type="entry name" value="Methyl-accepting chemotaxis sensory transducer"/>
    <property type="match status" value="1"/>
</dbReference>
<keyword evidence="5 7" id="KW-0807">Transducer</keyword>
<reference evidence="11 12" key="1">
    <citation type="submission" date="2020-08" db="EMBL/GenBank/DDBJ databases">
        <title>Genomic Encyclopedia of Type Strains, Phase IV (KMG-IV): sequencing the most valuable type-strain genomes for metagenomic binning, comparative biology and taxonomic classification.</title>
        <authorList>
            <person name="Goeker M."/>
        </authorList>
    </citation>
    <scope>NUCLEOTIDE SEQUENCE [LARGE SCALE GENOMIC DNA]</scope>
    <source>
        <strain evidence="11 12">DSM 22368</strain>
    </source>
</reference>
<dbReference type="PROSITE" id="PS50111">
    <property type="entry name" value="CHEMOTAXIS_TRANSDUC_2"/>
    <property type="match status" value="1"/>
</dbReference>
<comment type="caution">
    <text evidence="11">The sequence shown here is derived from an EMBL/GenBank/DDBJ whole genome shotgun (WGS) entry which is preliminary data.</text>
</comment>